<keyword evidence="2" id="KW-0649">Protein kinase inhibitor</keyword>
<dbReference type="PANTHER" id="PTHR30289:SF1">
    <property type="entry name" value="PEBP (PHOSPHATIDYLETHANOLAMINE-BINDING PROTEIN) FAMILY PROTEIN"/>
    <property type="match status" value="1"/>
</dbReference>
<dbReference type="RefSeq" id="WP_167013191.1">
    <property type="nucleotide sequence ID" value="NZ_VWXF01000002.1"/>
</dbReference>
<dbReference type="InterPro" id="IPR036610">
    <property type="entry name" value="PEBP-like_sf"/>
</dbReference>
<dbReference type="GO" id="GO:0004860">
    <property type="term" value="F:protein kinase inhibitor activity"/>
    <property type="evidence" value="ECO:0007669"/>
    <property type="project" value="UniProtKB-KW"/>
</dbReference>
<name>A0ABX0R7H9_9GAMM</name>
<dbReference type="PANTHER" id="PTHR30289">
    <property type="entry name" value="UNCHARACTERIZED PROTEIN YBCL-RELATED"/>
    <property type="match status" value="1"/>
</dbReference>
<dbReference type="Gene3D" id="3.90.280.10">
    <property type="entry name" value="PEBP-like"/>
    <property type="match status" value="1"/>
</dbReference>
<dbReference type="InterPro" id="IPR008914">
    <property type="entry name" value="PEBP"/>
</dbReference>
<feature type="chain" id="PRO_5045814104" evidence="1">
    <location>
        <begin position="19"/>
        <end position="181"/>
    </location>
</feature>
<dbReference type="Proteomes" id="UP001515683">
    <property type="component" value="Unassembled WGS sequence"/>
</dbReference>
<sequence>MKLKSLLFAALLPLPVLAAPIFTLQSQDFKDNTVLQQRFAGNNKNNPSCTGENVSPQLQWQHAPAETKSFALVITDPVGAKGLGVTHLVAYNIAADRSSFAQGDLAQGNGYTGGKNTPGTDKYYGPCPPAGSGLHHYNFVLIATDLPANSLPAGLTQPELFGKLKGHALAATTLVGSFANP</sequence>
<dbReference type="CDD" id="cd00865">
    <property type="entry name" value="PEBP_bact_arch"/>
    <property type="match status" value="1"/>
</dbReference>
<protein>
    <submittedName>
        <fullName evidence="2">YbhB/YbcL family Raf kinase inhibitor-like protein</fullName>
    </submittedName>
</protein>
<proteinExistence type="predicted"/>
<reference evidence="2 3" key="1">
    <citation type="journal article" date="2019" name="bioRxiv">
        <title>Bacteria contribute to plant secondary compound degradation in a generalist herbivore system.</title>
        <authorList>
            <person name="Francoeur C.B."/>
            <person name="Khadempour L."/>
            <person name="Moreira-Soto R.D."/>
            <person name="Gotting K."/>
            <person name="Book A.J."/>
            <person name="Pinto-Tomas A.A."/>
            <person name="Keefover-Ring K."/>
            <person name="Currie C.R."/>
        </authorList>
    </citation>
    <scope>NUCLEOTIDE SEQUENCE [LARGE SCALE GENOMIC DNA]</scope>
    <source>
        <strain evidence="2">Acro-835</strain>
    </source>
</reference>
<organism evidence="2 3">
    <name type="scientific">Candidatus Pantoea multigeneris</name>
    <dbReference type="NCBI Taxonomy" id="2608357"/>
    <lineage>
        <taxon>Bacteria</taxon>
        <taxon>Pseudomonadati</taxon>
        <taxon>Pseudomonadota</taxon>
        <taxon>Gammaproteobacteria</taxon>
        <taxon>Enterobacterales</taxon>
        <taxon>Erwiniaceae</taxon>
        <taxon>Pantoea</taxon>
    </lineage>
</organism>
<dbReference type="Pfam" id="PF01161">
    <property type="entry name" value="PBP"/>
    <property type="match status" value="1"/>
</dbReference>
<dbReference type="SUPFAM" id="SSF49777">
    <property type="entry name" value="PEBP-like"/>
    <property type="match status" value="1"/>
</dbReference>
<comment type="caution">
    <text evidence="2">The sequence shown here is derived from an EMBL/GenBank/DDBJ whole genome shotgun (WGS) entry which is preliminary data.</text>
</comment>
<feature type="signal peptide" evidence="1">
    <location>
        <begin position="1"/>
        <end position="18"/>
    </location>
</feature>
<dbReference type="InterPro" id="IPR005247">
    <property type="entry name" value="YbhB_YbcL/LppC-like"/>
</dbReference>
<evidence type="ECO:0000256" key="1">
    <source>
        <dbReference type="SAM" id="SignalP"/>
    </source>
</evidence>
<dbReference type="EMBL" id="VWXF01000002">
    <property type="protein sequence ID" value="NIF21315.1"/>
    <property type="molecule type" value="Genomic_DNA"/>
</dbReference>
<keyword evidence="3" id="KW-1185">Reference proteome</keyword>
<keyword evidence="1" id="KW-0732">Signal</keyword>
<dbReference type="NCBIfam" id="TIGR00481">
    <property type="entry name" value="YbhB/YbcL family Raf kinase inhibitor-like protein"/>
    <property type="match status" value="1"/>
</dbReference>
<evidence type="ECO:0000313" key="3">
    <source>
        <dbReference type="Proteomes" id="UP001515683"/>
    </source>
</evidence>
<accession>A0ABX0R7H9</accession>
<evidence type="ECO:0000313" key="2">
    <source>
        <dbReference type="EMBL" id="NIF21315.1"/>
    </source>
</evidence>
<gene>
    <name evidence="2" type="ORF">F3J40_06815</name>
</gene>